<evidence type="ECO:0000313" key="2">
    <source>
        <dbReference type="Proteomes" id="UP000054144"/>
    </source>
</evidence>
<evidence type="ECO:0000313" key="1">
    <source>
        <dbReference type="EMBL" id="KIY52023.1"/>
    </source>
</evidence>
<proteinExistence type="predicted"/>
<dbReference type="AlphaFoldDB" id="A0A0D7AML0"/>
<gene>
    <name evidence="1" type="ORF">FISHEDRAFT_56259</name>
</gene>
<accession>A0A0D7AML0</accession>
<reference evidence="1 2" key="1">
    <citation type="journal article" date="2015" name="Fungal Genet. Biol.">
        <title>Evolution of novel wood decay mechanisms in Agaricales revealed by the genome sequences of Fistulina hepatica and Cylindrobasidium torrendii.</title>
        <authorList>
            <person name="Floudas D."/>
            <person name="Held B.W."/>
            <person name="Riley R."/>
            <person name="Nagy L.G."/>
            <person name="Koehler G."/>
            <person name="Ransdell A.S."/>
            <person name="Younus H."/>
            <person name="Chow J."/>
            <person name="Chiniquy J."/>
            <person name="Lipzen A."/>
            <person name="Tritt A."/>
            <person name="Sun H."/>
            <person name="Haridas S."/>
            <person name="LaButti K."/>
            <person name="Ohm R.A."/>
            <person name="Kues U."/>
            <person name="Blanchette R.A."/>
            <person name="Grigoriev I.V."/>
            <person name="Minto R.E."/>
            <person name="Hibbett D.S."/>
        </authorList>
    </citation>
    <scope>NUCLEOTIDE SEQUENCE [LARGE SCALE GENOMIC DNA]</scope>
    <source>
        <strain evidence="1 2">ATCC 64428</strain>
    </source>
</reference>
<dbReference type="InterPro" id="IPR011009">
    <property type="entry name" value="Kinase-like_dom_sf"/>
</dbReference>
<dbReference type="EMBL" id="KN881646">
    <property type="protein sequence ID" value="KIY52023.1"/>
    <property type="molecule type" value="Genomic_DNA"/>
</dbReference>
<dbReference type="Proteomes" id="UP000054144">
    <property type="component" value="Unassembled WGS sequence"/>
</dbReference>
<dbReference type="OrthoDB" id="8300194at2759"/>
<organism evidence="1 2">
    <name type="scientific">Fistulina hepatica ATCC 64428</name>
    <dbReference type="NCBI Taxonomy" id="1128425"/>
    <lineage>
        <taxon>Eukaryota</taxon>
        <taxon>Fungi</taxon>
        <taxon>Dikarya</taxon>
        <taxon>Basidiomycota</taxon>
        <taxon>Agaricomycotina</taxon>
        <taxon>Agaricomycetes</taxon>
        <taxon>Agaricomycetidae</taxon>
        <taxon>Agaricales</taxon>
        <taxon>Fistulinaceae</taxon>
        <taxon>Fistulina</taxon>
    </lineage>
</organism>
<dbReference type="SUPFAM" id="SSF56112">
    <property type="entry name" value="Protein kinase-like (PK-like)"/>
    <property type="match status" value="1"/>
</dbReference>
<keyword evidence="2" id="KW-1185">Reference proteome</keyword>
<sequence length="326" mass="37247">MLLPMKMPRLSFVMFSELARDMFQNRFQAQHAYIARAARSLSSVLGATLMILLHLSADLLIRHCRFLLLCRPKTLLDLKTSVSSLADDEIWRLYQKSPKIDANLYYIDQASGEMNRGFVAHVAPDAVVKNGIDMWPYELRATEFIRRETAILVPKCERYIDATHTHTPLMVMEHVKGRALAHVWRDLSVWMKFRIALTLRFYIHELRALSRRMPQSFPGPVGDKPGPCTGRLLHDSQACGPFVSYSAMTHWYNNRLAVLQKVMKRRNAYGVAPFDDSSPLVLTHLDLHMGKKKKKKKKMNSDELVDCVSGSITDVAKPTDLVCFVT</sequence>
<evidence type="ECO:0008006" key="3">
    <source>
        <dbReference type="Google" id="ProtNLM"/>
    </source>
</evidence>
<name>A0A0D7AML0_9AGAR</name>
<protein>
    <recommendedName>
        <fullName evidence="3">Aminoglycoside phosphotransferase domain-containing protein</fullName>
    </recommendedName>
</protein>